<dbReference type="EMBL" id="CP139965">
    <property type="protein sequence ID" value="WQD75506.1"/>
    <property type="molecule type" value="Genomic_DNA"/>
</dbReference>
<keyword evidence="4" id="KW-1185">Reference proteome</keyword>
<sequence>MSNVKTYCFGRYLVDLPADAVVNGQAYQYMFGQIDSEPTNIDQKGFSDMLARRSDSLKSTSELKGRTLKGVVSNGPTAEALITSEKIFGEDNYGFEAYWFTPHRLFTLKTQDMEQSTFQAKVLPRLKERLLPSLHARSRDDVPSQPGFCLKDGFIADDGKTAQYEEAGISFKFPQWPGILVSVNSSTVTKLGEPKLLERMAQVPIPDAYKSLMSAIHDIRKGTRVAAGREGEEVLSTVPTDGGYRLHQFQWEAQGSKINDPLDPTLTVEFESGMTRIDGQPARPKLSDEEAVRLFDAVVNSIRLRPTGGSGKVSGIEPVPTLPLGTLAQTGSVCPQSGWWTCPEANGQEIVGGTRQHFAAGTVMPQVRVISRTAFLDRMLGKQQEHAVNTTWKLVGFDEEPPTETPGDSAPNEA</sequence>
<dbReference type="InterPro" id="IPR040761">
    <property type="entry name" value="Tli4_N"/>
</dbReference>
<name>A0ABZ0WDT7_9BURK</name>
<evidence type="ECO:0000259" key="1">
    <source>
        <dbReference type="Pfam" id="PF18426"/>
    </source>
</evidence>
<feature type="domain" description="Tle cognate immunity protein 4 N-terminal" evidence="2">
    <location>
        <begin position="5"/>
        <end position="117"/>
    </location>
</feature>
<evidence type="ECO:0000259" key="2">
    <source>
        <dbReference type="Pfam" id="PF18443"/>
    </source>
</evidence>
<protein>
    <submittedName>
        <fullName evidence="3">T6SS immunity protein Tli4 family protein</fullName>
    </submittedName>
</protein>
<dbReference type="Proteomes" id="UP001325479">
    <property type="component" value="Chromosome"/>
</dbReference>
<proteinExistence type="predicted"/>
<organism evidence="3 4">
    <name type="scientific">Paraburkholderia kururiensis</name>
    <dbReference type="NCBI Taxonomy" id="984307"/>
    <lineage>
        <taxon>Bacteria</taxon>
        <taxon>Pseudomonadati</taxon>
        <taxon>Pseudomonadota</taxon>
        <taxon>Betaproteobacteria</taxon>
        <taxon>Burkholderiales</taxon>
        <taxon>Burkholderiaceae</taxon>
        <taxon>Paraburkholderia</taxon>
    </lineage>
</organism>
<reference evidence="3 4" key="1">
    <citation type="submission" date="2023-12" db="EMBL/GenBank/DDBJ databases">
        <title>Genome sequencing and assembly of bacterial species from a model synthetic community.</title>
        <authorList>
            <person name="Hogle S.L."/>
        </authorList>
    </citation>
    <scope>NUCLEOTIDE SEQUENCE [LARGE SCALE GENOMIC DNA]</scope>
    <source>
        <strain evidence="3 4">HAMBI 2494</strain>
    </source>
</reference>
<dbReference type="Pfam" id="PF18443">
    <property type="entry name" value="Tli4_N"/>
    <property type="match status" value="1"/>
</dbReference>
<feature type="domain" description="Tle cognate immunity protein 4 C-terminal" evidence="1">
    <location>
        <begin position="142"/>
        <end position="307"/>
    </location>
</feature>
<evidence type="ECO:0000313" key="4">
    <source>
        <dbReference type="Proteomes" id="UP001325479"/>
    </source>
</evidence>
<dbReference type="InterPro" id="IPR041290">
    <property type="entry name" value="Tli4_C"/>
</dbReference>
<accession>A0ABZ0WDT7</accession>
<dbReference type="RefSeq" id="WP_232833641.1">
    <property type="nucleotide sequence ID" value="NZ_CP139965.1"/>
</dbReference>
<dbReference type="Pfam" id="PF18426">
    <property type="entry name" value="Tli4_C"/>
    <property type="match status" value="1"/>
</dbReference>
<evidence type="ECO:0000313" key="3">
    <source>
        <dbReference type="EMBL" id="WQD75506.1"/>
    </source>
</evidence>
<gene>
    <name evidence="3" type="ORF">U0042_15160</name>
</gene>